<dbReference type="InterPro" id="IPR043797">
    <property type="entry name" value="MupG_N"/>
</dbReference>
<dbReference type="SUPFAM" id="SSF50891">
    <property type="entry name" value="Cyclophilin-like"/>
    <property type="match status" value="1"/>
</dbReference>
<proteinExistence type="predicted"/>
<name>U2TIP4_9ACTN</name>
<gene>
    <name evidence="3" type="ORF">HMPREF1316_0879</name>
</gene>
<reference evidence="3 4" key="1">
    <citation type="submission" date="2013-08" db="EMBL/GenBank/DDBJ databases">
        <authorList>
            <person name="Durkin A.S."/>
            <person name="Haft D.R."/>
            <person name="McCorrison J."/>
            <person name="Torralba M."/>
            <person name="Gillis M."/>
            <person name="Haft D.H."/>
            <person name="Methe B."/>
            <person name="Sutton G."/>
            <person name="Nelson K.E."/>
        </authorList>
    </citation>
    <scope>NUCLEOTIDE SEQUENCE [LARGE SCALE GENOMIC DNA]</scope>
    <source>
        <strain evidence="3 4">F0195</strain>
    </source>
</reference>
<dbReference type="InterPro" id="IPR043894">
    <property type="entry name" value="MupG_C"/>
</dbReference>
<dbReference type="EMBL" id="AWEZ01000073">
    <property type="protein sequence ID" value="ERL06088.1"/>
    <property type="molecule type" value="Genomic_DNA"/>
</dbReference>
<dbReference type="InterPro" id="IPR013785">
    <property type="entry name" value="Aldolase_TIM"/>
</dbReference>
<dbReference type="STRING" id="1125712.HMPREF1316_0879"/>
<organism evidence="3 4">
    <name type="scientific">Olsenella profusa F0195</name>
    <dbReference type="NCBI Taxonomy" id="1125712"/>
    <lineage>
        <taxon>Bacteria</taxon>
        <taxon>Bacillati</taxon>
        <taxon>Actinomycetota</taxon>
        <taxon>Coriobacteriia</taxon>
        <taxon>Coriobacteriales</taxon>
        <taxon>Atopobiaceae</taxon>
        <taxon>Olsenella</taxon>
    </lineage>
</organism>
<dbReference type="OrthoDB" id="5809921at2"/>
<evidence type="ECO:0000259" key="2">
    <source>
        <dbReference type="Pfam" id="PF19200"/>
    </source>
</evidence>
<dbReference type="PANTHER" id="PTHR38435:SF1">
    <property type="entry name" value="DUF871 DOMAIN-CONTAINING PROTEIN"/>
    <property type="match status" value="1"/>
</dbReference>
<dbReference type="Pfam" id="PF05913">
    <property type="entry name" value="MupG_C"/>
    <property type="match status" value="1"/>
</dbReference>
<dbReference type="InterPro" id="IPR017853">
    <property type="entry name" value="GH"/>
</dbReference>
<dbReference type="InterPro" id="IPR008589">
    <property type="entry name" value="MupG"/>
</dbReference>
<dbReference type="InterPro" id="IPR029000">
    <property type="entry name" value="Cyclophilin-like_dom_sf"/>
</dbReference>
<dbReference type="PATRIC" id="fig|1125712.3.peg.2546"/>
<dbReference type="PANTHER" id="PTHR38435">
    <property type="match status" value="1"/>
</dbReference>
<evidence type="ECO:0000313" key="3">
    <source>
        <dbReference type="EMBL" id="ERL06088.1"/>
    </source>
</evidence>
<sequence>MKRLGISIYPEKSDRDELLDYMERSARAGFSRIFSCLLSVEDSRENVMRDFSDINRRAHELGFEVFLDCDPKAFSRLGVSYQDLAFFKDIGADGIRLDMGFTGSEESLMTFNPEGLMVEVNMSNDVHYIDTIMDYQPDPSHLVGCHNFYPHAYSGLGLDHFNACTRRFRSHGLRTAAFVTSQASGTFGPWPVTDGLPTLEMHRHLPLHLQVEHYVSLGTIDDVIISNCYPTQEELDRIGTLPRNLVSFGVALAPGLPEVERSIVLDELHFNRGDVSANFLRSTQSRVKYRGHHFAVLDAPEVIRRGDVVIESSEYGHYAGELQVARSDMRNSGRSSVVGHIPEEEHFLIDTIRPWQKFRFHEAQDA</sequence>
<dbReference type="Gene3D" id="3.20.20.70">
    <property type="entry name" value="Aldolase class I"/>
    <property type="match status" value="1"/>
</dbReference>
<dbReference type="Gene3D" id="2.40.100.10">
    <property type="entry name" value="Cyclophilin-like"/>
    <property type="match status" value="1"/>
</dbReference>
<keyword evidence="4" id="KW-1185">Reference proteome</keyword>
<accession>U2TIP4</accession>
<dbReference type="RefSeq" id="WP_021727473.1">
    <property type="nucleotide sequence ID" value="NZ_AWEZ01000073.1"/>
</dbReference>
<protein>
    <submittedName>
        <fullName evidence="3">PF05913 family protein</fullName>
    </submittedName>
</protein>
<dbReference type="SUPFAM" id="SSF51445">
    <property type="entry name" value="(Trans)glycosidases"/>
    <property type="match status" value="1"/>
</dbReference>
<dbReference type="Pfam" id="PF19200">
    <property type="entry name" value="MupG_N"/>
    <property type="match status" value="1"/>
</dbReference>
<dbReference type="eggNOG" id="COG3589">
    <property type="taxonomic scope" value="Bacteria"/>
</dbReference>
<evidence type="ECO:0000313" key="4">
    <source>
        <dbReference type="Proteomes" id="UP000016638"/>
    </source>
</evidence>
<comment type="caution">
    <text evidence="3">The sequence shown here is derived from an EMBL/GenBank/DDBJ whole genome shotgun (WGS) entry which is preliminary data.</text>
</comment>
<evidence type="ECO:0000259" key="1">
    <source>
        <dbReference type="Pfam" id="PF05913"/>
    </source>
</evidence>
<feature type="domain" description="6-phospho-N-acetylmuramidase C-terminal" evidence="1">
    <location>
        <begin position="247"/>
        <end position="361"/>
    </location>
</feature>
<dbReference type="Proteomes" id="UP000016638">
    <property type="component" value="Unassembled WGS sequence"/>
</dbReference>
<feature type="domain" description="6-phospho-N-acetylmuramidase N-terminal" evidence="2">
    <location>
        <begin position="4"/>
        <end position="238"/>
    </location>
</feature>
<dbReference type="AlphaFoldDB" id="U2TIP4"/>